<keyword evidence="2" id="KW-1185">Reference proteome</keyword>
<dbReference type="Proteomes" id="UP000019140">
    <property type="component" value="Unassembled WGS sequence"/>
</dbReference>
<feature type="non-terminal residue" evidence="1">
    <location>
        <position position="1"/>
    </location>
</feature>
<dbReference type="AlphaFoldDB" id="W4LEN0"/>
<proteinExistence type="predicted"/>
<organism evidence="1 2">
    <name type="scientific">Candidatus Entotheonella gemina</name>
    <dbReference type="NCBI Taxonomy" id="1429439"/>
    <lineage>
        <taxon>Bacteria</taxon>
        <taxon>Pseudomonadati</taxon>
        <taxon>Nitrospinota/Tectimicrobiota group</taxon>
        <taxon>Candidatus Tectimicrobiota</taxon>
        <taxon>Candidatus Entotheonellia</taxon>
        <taxon>Candidatus Entotheonellales</taxon>
        <taxon>Candidatus Entotheonellaceae</taxon>
        <taxon>Candidatus Entotheonella</taxon>
    </lineage>
</organism>
<comment type="caution">
    <text evidence="1">The sequence shown here is derived from an EMBL/GenBank/DDBJ whole genome shotgun (WGS) entry which is preliminary data.</text>
</comment>
<name>W4LEN0_9BACT</name>
<dbReference type="EMBL" id="AZHX01002191">
    <property type="protein sequence ID" value="ETW96369.1"/>
    <property type="molecule type" value="Genomic_DNA"/>
</dbReference>
<dbReference type="HOGENOM" id="CLU_2799753_0_0_7"/>
<sequence>IRWNVFCLGRFNQDPEKDEKLEALKKTNTWQRRDYVEKQGWATMSGEKEPDSSVAIECANRILQISS</sequence>
<evidence type="ECO:0000313" key="1">
    <source>
        <dbReference type="EMBL" id="ETW96369.1"/>
    </source>
</evidence>
<protein>
    <submittedName>
        <fullName evidence="1">Uncharacterized protein</fullName>
    </submittedName>
</protein>
<gene>
    <name evidence="1" type="ORF">ETSY2_46550</name>
</gene>
<accession>W4LEN0</accession>
<evidence type="ECO:0000313" key="2">
    <source>
        <dbReference type="Proteomes" id="UP000019140"/>
    </source>
</evidence>
<reference evidence="1 2" key="1">
    <citation type="journal article" date="2014" name="Nature">
        <title>An environmental bacterial taxon with a large and distinct metabolic repertoire.</title>
        <authorList>
            <person name="Wilson M.C."/>
            <person name="Mori T."/>
            <person name="Ruckert C."/>
            <person name="Uria A.R."/>
            <person name="Helf M.J."/>
            <person name="Takada K."/>
            <person name="Gernert C."/>
            <person name="Steffens U.A."/>
            <person name="Heycke N."/>
            <person name="Schmitt S."/>
            <person name="Rinke C."/>
            <person name="Helfrich E.J."/>
            <person name="Brachmann A.O."/>
            <person name="Gurgui C."/>
            <person name="Wakimoto T."/>
            <person name="Kracht M."/>
            <person name="Crusemann M."/>
            <person name="Hentschel U."/>
            <person name="Abe I."/>
            <person name="Matsunaga S."/>
            <person name="Kalinowski J."/>
            <person name="Takeyama H."/>
            <person name="Piel J."/>
        </authorList>
    </citation>
    <scope>NUCLEOTIDE SEQUENCE [LARGE SCALE GENOMIC DNA]</scope>
    <source>
        <strain evidence="2">TSY2</strain>
    </source>
</reference>